<keyword evidence="9" id="KW-1185">Reference proteome</keyword>
<proteinExistence type="predicted"/>
<evidence type="ECO:0000313" key="8">
    <source>
        <dbReference type="EMBL" id="CAL1411144.1"/>
    </source>
</evidence>
<feature type="transmembrane region" description="Helical" evidence="6">
    <location>
        <begin position="137"/>
        <end position="157"/>
    </location>
</feature>
<gene>
    <name evidence="8" type="ORF">LTRI10_LOCUS50518</name>
</gene>
<evidence type="ECO:0000256" key="2">
    <source>
        <dbReference type="ARBA" id="ARBA00022771"/>
    </source>
</evidence>
<evidence type="ECO:0000313" key="9">
    <source>
        <dbReference type="Proteomes" id="UP001497516"/>
    </source>
</evidence>
<dbReference type="Pfam" id="PF06839">
    <property type="entry name" value="Zn_ribbon_GRF"/>
    <property type="match status" value="1"/>
</dbReference>
<dbReference type="PANTHER" id="PTHR33248">
    <property type="entry name" value="ZINC ION-BINDING PROTEIN"/>
    <property type="match status" value="1"/>
</dbReference>
<evidence type="ECO:0000256" key="1">
    <source>
        <dbReference type="ARBA" id="ARBA00022723"/>
    </source>
</evidence>
<keyword evidence="6" id="KW-1133">Transmembrane helix</keyword>
<evidence type="ECO:0000256" key="5">
    <source>
        <dbReference type="SAM" id="Coils"/>
    </source>
</evidence>
<dbReference type="AlphaFoldDB" id="A0AAV2GLW5"/>
<keyword evidence="5" id="KW-0175">Coiled coil</keyword>
<evidence type="ECO:0000259" key="7">
    <source>
        <dbReference type="PROSITE" id="PS51999"/>
    </source>
</evidence>
<accession>A0AAV2GLW5</accession>
<organism evidence="8 9">
    <name type="scientific">Linum trigynum</name>
    <dbReference type="NCBI Taxonomy" id="586398"/>
    <lineage>
        <taxon>Eukaryota</taxon>
        <taxon>Viridiplantae</taxon>
        <taxon>Streptophyta</taxon>
        <taxon>Embryophyta</taxon>
        <taxon>Tracheophyta</taxon>
        <taxon>Spermatophyta</taxon>
        <taxon>Magnoliopsida</taxon>
        <taxon>eudicotyledons</taxon>
        <taxon>Gunneridae</taxon>
        <taxon>Pentapetalae</taxon>
        <taxon>rosids</taxon>
        <taxon>fabids</taxon>
        <taxon>Malpighiales</taxon>
        <taxon>Linaceae</taxon>
        <taxon>Linum</taxon>
    </lineage>
</organism>
<keyword evidence="3" id="KW-0862">Zinc</keyword>
<dbReference type="Proteomes" id="UP001497516">
    <property type="component" value="Chromosome 9"/>
</dbReference>
<keyword evidence="6" id="KW-0472">Membrane</keyword>
<dbReference type="PROSITE" id="PS51999">
    <property type="entry name" value="ZF_GRF"/>
    <property type="match status" value="1"/>
</dbReference>
<reference evidence="8 9" key="1">
    <citation type="submission" date="2024-04" db="EMBL/GenBank/DDBJ databases">
        <authorList>
            <person name="Fracassetti M."/>
        </authorList>
    </citation>
    <scope>NUCLEOTIDE SEQUENCE [LARGE SCALE GENOMIC DNA]</scope>
</reference>
<protein>
    <recommendedName>
        <fullName evidence="7">GRF-type domain-containing protein</fullName>
    </recommendedName>
</protein>
<evidence type="ECO:0000256" key="6">
    <source>
        <dbReference type="SAM" id="Phobius"/>
    </source>
</evidence>
<feature type="domain" description="GRF-type" evidence="7">
    <location>
        <begin position="29"/>
        <end position="72"/>
    </location>
</feature>
<dbReference type="EMBL" id="OZ034822">
    <property type="protein sequence ID" value="CAL1411144.1"/>
    <property type="molecule type" value="Genomic_DNA"/>
</dbReference>
<name>A0AAV2GLW5_9ROSI</name>
<dbReference type="InterPro" id="IPR010666">
    <property type="entry name" value="Znf_GRF"/>
</dbReference>
<evidence type="ECO:0000256" key="4">
    <source>
        <dbReference type="PROSITE-ProRule" id="PRU01343"/>
    </source>
</evidence>
<dbReference type="GO" id="GO:0008270">
    <property type="term" value="F:zinc ion binding"/>
    <property type="evidence" value="ECO:0007669"/>
    <property type="project" value="UniProtKB-KW"/>
</dbReference>
<keyword evidence="6" id="KW-0812">Transmembrane</keyword>
<sequence>MSNRSGKKVDFNVADSGSVSTNSRIVVRCEHNVPCVLKTSGTYTNPGRQFYGCPYWKDRKKTCRFFQWVESNDDETGSWTNEMGSIKNLEESLMLAERKAEKMKKENECLAEELSRLMLAHEVMAIRVKRLDDDVRIIRYMLIGAVFMNAILVVVLWRPESGM</sequence>
<keyword evidence="1" id="KW-0479">Metal-binding</keyword>
<feature type="coiled-coil region" evidence="5">
    <location>
        <begin position="86"/>
        <end position="120"/>
    </location>
</feature>
<keyword evidence="2 4" id="KW-0863">Zinc-finger</keyword>
<evidence type="ECO:0000256" key="3">
    <source>
        <dbReference type="ARBA" id="ARBA00022833"/>
    </source>
</evidence>